<feature type="chain" id="PRO_5041360106" evidence="6">
    <location>
        <begin position="22"/>
        <end position="949"/>
    </location>
</feature>
<dbReference type="Gene3D" id="3.30.830.10">
    <property type="entry name" value="Metalloenzyme, LuxS/M16 peptidase-like"/>
    <property type="match status" value="4"/>
</dbReference>
<dbReference type="Pfam" id="PF00675">
    <property type="entry name" value="Peptidase_M16"/>
    <property type="match status" value="2"/>
</dbReference>
<accession>A0AA47KLN0</accession>
<dbReference type="PANTHER" id="PTHR43690:SF35">
    <property type="entry name" value="NON-CATALYTIC MEMBER OF PEPTIDASE SUBFAMILY M16B-RELATED"/>
    <property type="match status" value="1"/>
</dbReference>
<dbReference type="GO" id="GO:0008237">
    <property type="term" value="F:metallopeptidase activity"/>
    <property type="evidence" value="ECO:0007669"/>
    <property type="project" value="UniProtKB-KW"/>
</dbReference>
<dbReference type="EMBL" id="CP114588">
    <property type="protein sequence ID" value="WBA09159.1"/>
    <property type="molecule type" value="Genomic_DNA"/>
</dbReference>
<protein>
    <submittedName>
        <fullName evidence="9">Pitrilysin family protein</fullName>
    </submittedName>
</protein>
<feature type="domain" description="Peptidase M16 C-terminal" evidence="8">
    <location>
        <begin position="681"/>
        <end position="858"/>
    </location>
</feature>
<dbReference type="PROSITE" id="PS51257">
    <property type="entry name" value="PROKAR_LIPOPROTEIN"/>
    <property type="match status" value="1"/>
</dbReference>
<name>A0AA47KLN0_9GAMM</name>
<dbReference type="InterPro" id="IPR007863">
    <property type="entry name" value="Peptidase_M16_C"/>
</dbReference>
<dbReference type="GO" id="GO:0006508">
    <property type="term" value="P:proteolysis"/>
    <property type="evidence" value="ECO:0007669"/>
    <property type="project" value="UniProtKB-KW"/>
</dbReference>
<feature type="domain" description="Peptidase M16 C-terminal" evidence="8">
    <location>
        <begin position="215"/>
        <end position="389"/>
    </location>
</feature>
<feature type="domain" description="Peptidase M16 N-terminal" evidence="7">
    <location>
        <begin position="535"/>
        <end position="640"/>
    </location>
</feature>
<evidence type="ECO:0000256" key="4">
    <source>
        <dbReference type="ARBA" id="ARBA00022833"/>
    </source>
</evidence>
<dbReference type="InterPro" id="IPR011249">
    <property type="entry name" value="Metalloenz_LuxS/M16"/>
</dbReference>
<evidence type="ECO:0000259" key="8">
    <source>
        <dbReference type="Pfam" id="PF05193"/>
    </source>
</evidence>
<keyword evidence="5" id="KW-0482">Metalloprotease</keyword>
<dbReference type="GO" id="GO:0046872">
    <property type="term" value="F:metal ion binding"/>
    <property type="evidence" value="ECO:0007669"/>
    <property type="project" value="InterPro"/>
</dbReference>
<sequence>MPRLLLATFFLLSVLSGCQLTGSSPTQTPEGITWIKTVSPPAGSAQVPYQQFKLDNGLTVLLHEDHSDPLVNVDVRYHVGSAREEPGKSGFAHFFEHMMFEGSEHVDDHGKRIKEVGGYNNGSTNRDTTQYYQTVPANELERVLWLESDRMGFLLDAVSQRKFEVQRDTVKNERAFRIDNVPYGRVNETINQALYPEGHPYSWPVIGYVEDLNRVDVTDLKQFFLRWYGPNNATLTIGGDIDIQQTLAWVKKYFGDIPRGPSIPEAKPQSVTLDGPRFVTLEDKVSQPVLLMTFPTSVPETDTTTRLGVLANVLGQGRDSVLYQSLVQTGQLLSAGASHQCGELACTFDIYGVGRQGQSLAEIRTLLTQTMAQFEVKGVSDEDINQIQSMVEADNIFALQSVDGKVSQLASDYTLYGDANRMNQRLARLNAVTPDKVMESYRQWIKDQPAVNTSVVPIGRTDLVAAPANFIYQRPEYDQAQTQNQHDTLARRDTPESFDRTQIPAPNGSVTVNVPRIYRADLDNGIHLAGTVSRETPTVTLQLRLPAGTLMEPNDQRGIANLTATMVTEGAAGMSAAELTRALDKLGSRVNVAADSYYTQITVTSLKKHLGETLKLVNKTLRAPTFAEKDFDRVKAQLLEGMASRADDAGWLASQATNQLLYQDATFRAPEGGVAEDIAAMTLDDVKHFYRQHYVLKGSQLIVVGDLSREHAINLANRITPWQAQMQPTAQVARAVPKDYDQAQIWLVDKPQAPQTSIRMVRHGMPYDATGSMFKTRLANFNLGGNFNARLNQSLRQDKGYTYGAHSGVYGGRQTGTIEVSTDVRADATHDAIKALWQEMAHAQENGFSAQELAYLRQSSGQRDALRYETPWEKAGLIAHIEAFELDDNYREAQKALLQSITLQQLNAQAARWFDPNDYQIIVVGDASRLGDSLRQLGLPVRTLALDYR</sequence>
<dbReference type="PANTHER" id="PTHR43690">
    <property type="entry name" value="NARDILYSIN"/>
    <property type="match status" value="1"/>
</dbReference>
<evidence type="ECO:0000256" key="3">
    <source>
        <dbReference type="ARBA" id="ARBA00022801"/>
    </source>
</evidence>
<dbReference type="InterPro" id="IPR050626">
    <property type="entry name" value="Peptidase_M16"/>
</dbReference>
<evidence type="ECO:0000313" key="9">
    <source>
        <dbReference type="EMBL" id="WBA09159.1"/>
    </source>
</evidence>
<dbReference type="SUPFAM" id="SSF63411">
    <property type="entry name" value="LuxS/MPP-like metallohydrolase"/>
    <property type="match status" value="4"/>
</dbReference>
<evidence type="ECO:0000256" key="2">
    <source>
        <dbReference type="ARBA" id="ARBA00022670"/>
    </source>
</evidence>
<proteinExistence type="inferred from homology"/>
<dbReference type="Pfam" id="PF05193">
    <property type="entry name" value="Peptidase_M16_C"/>
    <property type="match status" value="2"/>
</dbReference>
<organism evidence="9 10">
    <name type="scientific">Salinivibrio kushneri</name>
    <dbReference type="NCBI Taxonomy" id="1908198"/>
    <lineage>
        <taxon>Bacteria</taxon>
        <taxon>Pseudomonadati</taxon>
        <taxon>Pseudomonadota</taxon>
        <taxon>Gammaproteobacteria</taxon>
        <taxon>Vibrionales</taxon>
        <taxon>Vibrionaceae</taxon>
        <taxon>Salinivibrio</taxon>
    </lineage>
</organism>
<keyword evidence="3" id="KW-0378">Hydrolase</keyword>
<dbReference type="RefSeq" id="WP_269579402.1">
    <property type="nucleotide sequence ID" value="NZ_CP114588.1"/>
</dbReference>
<keyword evidence="6" id="KW-0732">Signal</keyword>
<gene>
    <name evidence="9" type="ORF">N8M53_02770</name>
</gene>
<evidence type="ECO:0000256" key="1">
    <source>
        <dbReference type="ARBA" id="ARBA00007261"/>
    </source>
</evidence>
<dbReference type="InterPro" id="IPR011765">
    <property type="entry name" value="Pept_M16_N"/>
</dbReference>
<evidence type="ECO:0000256" key="6">
    <source>
        <dbReference type="SAM" id="SignalP"/>
    </source>
</evidence>
<keyword evidence="2" id="KW-0645">Protease</keyword>
<evidence type="ECO:0000256" key="5">
    <source>
        <dbReference type="ARBA" id="ARBA00023049"/>
    </source>
</evidence>
<feature type="domain" description="Peptidase M16 N-terminal" evidence="7">
    <location>
        <begin position="60"/>
        <end position="150"/>
    </location>
</feature>
<reference evidence="9" key="1">
    <citation type="submission" date="2022-09" db="EMBL/GenBank/DDBJ databases">
        <authorList>
            <person name="Li Z.-J."/>
        </authorList>
    </citation>
    <scope>NUCLEOTIDE SEQUENCE</scope>
    <source>
        <strain evidence="9">TGB11</strain>
    </source>
</reference>
<feature type="signal peptide" evidence="6">
    <location>
        <begin position="1"/>
        <end position="21"/>
    </location>
</feature>
<evidence type="ECO:0000313" key="10">
    <source>
        <dbReference type="Proteomes" id="UP001164748"/>
    </source>
</evidence>
<keyword evidence="4" id="KW-0862">Zinc</keyword>
<dbReference type="Proteomes" id="UP001164748">
    <property type="component" value="Chromosome"/>
</dbReference>
<comment type="similarity">
    <text evidence="1">Belongs to the peptidase M16 family.</text>
</comment>
<dbReference type="AlphaFoldDB" id="A0AA47KLN0"/>
<evidence type="ECO:0000259" key="7">
    <source>
        <dbReference type="Pfam" id="PF00675"/>
    </source>
</evidence>